<dbReference type="STRING" id="1450538.A0A2V5IVV2"/>
<dbReference type="OMA" id="FNVRILS"/>
<feature type="region of interest" description="Disordered" evidence="1">
    <location>
        <begin position="325"/>
        <end position="354"/>
    </location>
</feature>
<organism evidence="2 3">
    <name type="scientific">Aspergillus violaceofuscus (strain CBS 115571)</name>
    <dbReference type="NCBI Taxonomy" id="1450538"/>
    <lineage>
        <taxon>Eukaryota</taxon>
        <taxon>Fungi</taxon>
        <taxon>Dikarya</taxon>
        <taxon>Ascomycota</taxon>
        <taxon>Pezizomycotina</taxon>
        <taxon>Eurotiomycetes</taxon>
        <taxon>Eurotiomycetidae</taxon>
        <taxon>Eurotiales</taxon>
        <taxon>Aspergillaceae</taxon>
        <taxon>Aspergillus</taxon>
    </lineage>
</organism>
<dbReference type="Proteomes" id="UP000249829">
    <property type="component" value="Unassembled WGS sequence"/>
</dbReference>
<accession>A0A2V5IVV2</accession>
<name>A0A2V5IVV2_ASPV1</name>
<evidence type="ECO:0000313" key="2">
    <source>
        <dbReference type="EMBL" id="PYI24246.1"/>
    </source>
</evidence>
<proteinExistence type="predicted"/>
<feature type="region of interest" description="Disordered" evidence="1">
    <location>
        <begin position="516"/>
        <end position="539"/>
    </location>
</feature>
<feature type="compositionally biased region" description="Basic and acidic residues" evidence="1">
    <location>
        <begin position="522"/>
        <end position="533"/>
    </location>
</feature>
<reference evidence="2 3" key="1">
    <citation type="submission" date="2018-02" db="EMBL/GenBank/DDBJ databases">
        <title>The genomes of Aspergillus section Nigri reveals drivers in fungal speciation.</title>
        <authorList>
            <consortium name="DOE Joint Genome Institute"/>
            <person name="Vesth T.C."/>
            <person name="Nybo J."/>
            <person name="Theobald S."/>
            <person name="Brandl J."/>
            <person name="Frisvad J.C."/>
            <person name="Nielsen K.F."/>
            <person name="Lyhne E.K."/>
            <person name="Kogle M.E."/>
            <person name="Kuo A."/>
            <person name="Riley R."/>
            <person name="Clum A."/>
            <person name="Nolan M."/>
            <person name="Lipzen A."/>
            <person name="Salamov A."/>
            <person name="Henrissat B."/>
            <person name="Wiebenga A."/>
            <person name="De vries R.P."/>
            <person name="Grigoriev I.V."/>
            <person name="Mortensen U.H."/>
            <person name="Andersen M.R."/>
            <person name="Baker S.E."/>
        </authorList>
    </citation>
    <scope>NUCLEOTIDE SEQUENCE [LARGE SCALE GENOMIC DNA]</scope>
    <source>
        <strain evidence="2 3">CBS 115571</strain>
    </source>
</reference>
<gene>
    <name evidence="2" type="ORF">BO99DRAFT_374163</name>
</gene>
<feature type="compositionally biased region" description="Low complexity" evidence="1">
    <location>
        <begin position="325"/>
        <end position="334"/>
    </location>
</feature>
<evidence type="ECO:0000256" key="1">
    <source>
        <dbReference type="SAM" id="MobiDB-lite"/>
    </source>
</evidence>
<evidence type="ECO:0000313" key="3">
    <source>
        <dbReference type="Proteomes" id="UP000249829"/>
    </source>
</evidence>
<sequence>MPEGELWSTLVTAIDPEHIKAMPAVLLSTIELLETELANARAALQEIQPNAAPVFSRRDELALGAMTAYRQNLIGRAPDFFYGTCRLTSKELGLVPVVEEVLPDDEDSDGAVKEDTAKSQTITTVLRKPATLTDVLSNNVILDHIAPYLSTPALFAVASTSRVLRSLVIDTPYVFRHLDLSRCRGAYIASEVPDNLEAQVAREVQLSDALTADNFYAAPLRGIFSRLERKSILQDVRTLILDGLSVPAELIADILLTDRFNINILSIRECRHLNECKLMQVLNYAVRPTRPKGTPRLKGIYHFTPMAQPCGAVRRNYRDWWNSRCSSQESSEPSTPGGNPVSRREPTSDTCSQNPWYYPSGKLLKRKIDEGWAETIQKCEGIIAFDTVLCRGPRHKVELQDPSLPNDENSEPESRMLAPAIATVALGPGGCDGCHSVPEGPAIWGESLEERFPLLAPPPLHSSTVAAARRPALIPDKQAVLIARCTECLTDRWCHRCNKWFCADCLPYPERVRSNLTPHQTATREPRGDESNRGRSGVSKDCWECGPTCAMCKAECQRTCNTCRGDYCVEHNEGCSSTLCDWCNTSTRHRVRELY</sequence>
<dbReference type="EMBL" id="KZ825102">
    <property type="protein sequence ID" value="PYI24246.1"/>
    <property type="molecule type" value="Genomic_DNA"/>
</dbReference>
<keyword evidence="3" id="KW-1185">Reference proteome</keyword>
<evidence type="ECO:0008006" key="4">
    <source>
        <dbReference type="Google" id="ProtNLM"/>
    </source>
</evidence>
<protein>
    <recommendedName>
        <fullName evidence="4">F-box domain-containing protein</fullName>
    </recommendedName>
</protein>
<dbReference type="AlphaFoldDB" id="A0A2V5IVV2"/>